<protein>
    <submittedName>
        <fullName evidence="4">Transcriptional regulator</fullName>
    </submittedName>
</protein>
<dbReference type="PANTHER" id="PTHR43236">
    <property type="entry name" value="ANTITOXIN HIGA1"/>
    <property type="match status" value="1"/>
</dbReference>
<dbReference type="GO" id="GO:0003677">
    <property type="term" value="F:DNA binding"/>
    <property type="evidence" value="ECO:0007669"/>
    <property type="project" value="InterPro"/>
</dbReference>
<proteinExistence type="inferred from homology"/>
<sequence length="388" mass="43363">MNRKSMLDVSSYKPEFNPDKLRLARERRGLTKEGLAELCGVSRRAVSDWESGRVEAPPVEKIGQVLDFPAAFFFGDSIDEVAESAVSFRALSSMSVRQANRVLAHASLMRTFSSWIDVRYATPAVDLPSIEELTASITNLEPSPVEAAESMRAMWGLGARPIKDLLALLESKGVRVFGLPGHDREVDAFSFWHEDLPLIFLNTTKSAERLRFDLAHELGHLCMHRDINTNRNRQFELDANSFASAFLMPTAGLLPQLVGRPTLENVMRLKKYWLVSATAMVRRLNQLGRLSDWQYRSWMVSLSEKGFRSNEPDGIQPEQSSLLKQILGLAREDGWSVDRIAKDLGFSRQDLTEALMGLTVLPVTSSTRGSSAGTIEPPPGKPTLYRVK</sequence>
<dbReference type="Proteomes" id="UP000660339">
    <property type="component" value="Unassembled WGS sequence"/>
</dbReference>
<keyword evidence="5" id="KW-1185">Reference proteome</keyword>
<dbReference type="SUPFAM" id="SSF47413">
    <property type="entry name" value="lambda repressor-like DNA-binding domains"/>
    <property type="match status" value="1"/>
</dbReference>
<dbReference type="InterPro" id="IPR052345">
    <property type="entry name" value="Rad_response_metalloprotease"/>
</dbReference>
<feature type="region of interest" description="Disordered" evidence="2">
    <location>
        <begin position="365"/>
        <end position="388"/>
    </location>
</feature>
<dbReference type="AlphaFoldDB" id="A0A8J3L3N6"/>
<evidence type="ECO:0000313" key="5">
    <source>
        <dbReference type="Proteomes" id="UP000660339"/>
    </source>
</evidence>
<dbReference type="PROSITE" id="PS50943">
    <property type="entry name" value="HTH_CROC1"/>
    <property type="match status" value="1"/>
</dbReference>
<dbReference type="PANTHER" id="PTHR43236:SF1">
    <property type="entry name" value="BLL7220 PROTEIN"/>
    <property type="match status" value="1"/>
</dbReference>
<evidence type="ECO:0000313" key="4">
    <source>
        <dbReference type="EMBL" id="GIG13962.1"/>
    </source>
</evidence>
<feature type="domain" description="HTH cro/C1-type" evidence="3">
    <location>
        <begin position="21"/>
        <end position="73"/>
    </location>
</feature>
<dbReference type="CDD" id="cd00093">
    <property type="entry name" value="HTH_XRE"/>
    <property type="match status" value="1"/>
</dbReference>
<dbReference type="Pfam" id="PF06114">
    <property type="entry name" value="Peptidase_M78"/>
    <property type="match status" value="1"/>
</dbReference>
<dbReference type="SMART" id="SM00530">
    <property type="entry name" value="HTH_XRE"/>
    <property type="match status" value="1"/>
</dbReference>
<reference evidence="4" key="1">
    <citation type="submission" date="2021-01" db="EMBL/GenBank/DDBJ databases">
        <title>Whole genome shotgun sequence of Catellatospora methionotrophica NBRC 14553.</title>
        <authorList>
            <person name="Komaki H."/>
            <person name="Tamura T."/>
        </authorList>
    </citation>
    <scope>NUCLEOTIDE SEQUENCE</scope>
    <source>
        <strain evidence="4">NBRC 14553</strain>
    </source>
</reference>
<comment type="similarity">
    <text evidence="1">Belongs to the short-chain fatty acyl-CoA assimilation regulator (ScfR) family.</text>
</comment>
<name>A0A8J3L3N6_9ACTN</name>
<organism evidence="4 5">
    <name type="scientific">Catellatospora methionotrophica</name>
    <dbReference type="NCBI Taxonomy" id="121620"/>
    <lineage>
        <taxon>Bacteria</taxon>
        <taxon>Bacillati</taxon>
        <taxon>Actinomycetota</taxon>
        <taxon>Actinomycetes</taxon>
        <taxon>Micromonosporales</taxon>
        <taxon>Micromonosporaceae</taxon>
        <taxon>Catellatospora</taxon>
    </lineage>
</organism>
<dbReference type="EMBL" id="BONJ01000008">
    <property type="protein sequence ID" value="GIG13962.1"/>
    <property type="molecule type" value="Genomic_DNA"/>
</dbReference>
<evidence type="ECO:0000256" key="1">
    <source>
        <dbReference type="ARBA" id="ARBA00007227"/>
    </source>
</evidence>
<accession>A0A8J3L3N6</accession>
<comment type="caution">
    <text evidence="4">The sequence shown here is derived from an EMBL/GenBank/DDBJ whole genome shotgun (WGS) entry which is preliminary data.</text>
</comment>
<evidence type="ECO:0000259" key="3">
    <source>
        <dbReference type="PROSITE" id="PS50943"/>
    </source>
</evidence>
<dbReference type="InterPro" id="IPR010982">
    <property type="entry name" value="Lambda_DNA-bd_dom_sf"/>
</dbReference>
<dbReference type="Pfam" id="PF13560">
    <property type="entry name" value="HTH_31"/>
    <property type="match status" value="1"/>
</dbReference>
<dbReference type="Gene3D" id="1.10.10.2910">
    <property type="match status" value="1"/>
</dbReference>
<evidence type="ECO:0000256" key="2">
    <source>
        <dbReference type="SAM" id="MobiDB-lite"/>
    </source>
</evidence>
<dbReference type="InterPro" id="IPR001387">
    <property type="entry name" value="Cro/C1-type_HTH"/>
</dbReference>
<gene>
    <name evidence="4" type="ORF">Cme02nite_22940</name>
</gene>
<dbReference type="InterPro" id="IPR010359">
    <property type="entry name" value="IrrE_HExxH"/>
</dbReference>
<dbReference type="Gene3D" id="1.10.260.40">
    <property type="entry name" value="lambda repressor-like DNA-binding domains"/>
    <property type="match status" value="1"/>
</dbReference>